<dbReference type="GO" id="GO:0005737">
    <property type="term" value="C:cytoplasm"/>
    <property type="evidence" value="ECO:0007669"/>
    <property type="project" value="UniProtKB-SubCell"/>
</dbReference>
<evidence type="ECO:0000256" key="1">
    <source>
        <dbReference type="HAMAP-Rule" id="MF_02215"/>
    </source>
</evidence>
<keyword evidence="1" id="KW-0963">Cytoplasm</keyword>
<reference evidence="2 3" key="1">
    <citation type="submission" date="2019-12" db="EMBL/GenBank/DDBJ databases">
        <title>Neisseriaceae gen. nov. sp. Genome sequencing and assembly.</title>
        <authorList>
            <person name="Liu Z."/>
            <person name="Li A."/>
        </authorList>
    </citation>
    <scope>NUCLEOTIDE SEQUENCE [LARGE SCALE GENOMIC DNA]</scope>
    <source>
        <strain evidence="2 3">B2N2-7</strain>
    </source>
</reference>
<organism evidence="2 3">
    <name type="scientific">Craterilacuibacter sinensis</name>
    <dbReference type="NCBI Taxonomy" id="2686017"/>
    <lineage>
        <taxon>Bacteria</taxon>
        <taxon>Pseudomonadati</taxon>
        <taxon>Pseudomonadota</taxon>
        <taxon>Betaproteobacteria</taxon>
        <taxon>Neisseriales</taxon>
        <taxon>Neisseriaceae</taxon>
        <taxon>Craterilacuibacter</taxon>
    </lineage>
</organism>
<comment type="similarity">
    <text evidence="1">Belongs to the UbiJ family.</text>
</comment>
<name>A0A845C0Y2_9NEIS</name>
<dbReference type="InterPro" id="IPR038989">
    <property type="entry name" value="UbiJ"/>
</dbReference>
<evidence type="ECO:0000313" key="2">
    <source>
        <dbReference type="EMBL" id="MXR38373.1"/>
    </source>
</evidence>
<comment type="function">
    <text evidence="1">Required for ubiquinone (coenzyme Q) biosynthesis. Binds hydrophobic ubiquinone biosynthetic intermediates via its SCP2 domain and is essential for the stability of the Ubi complex. May constitute a docking platform where Ubi enzymes assemble and access their SCP2-bound polyprenyl substrates.</text>
</comment>
<dbReference type="Proteomes" id="UP000467214">
    <property type="component" value="Unassembled WGS sequence"/>
</dbReference>
<dbReference type="HAMAP" id="MF_02215">
    <property type="entry name" value="UbiJ"/>
    <property type="match status" value="1"/>
</dbReference>
<dbReference type="RefSeq" id="WP_160798358.1">
    <property type="nucleotide sequence ID" value="NZ_WSSB01000022.1"/>
</dbReference>
<protein>
    <recommendedName>
        <fullName evidence="1">Ubiquinone biosynthesis accessory factor UbiJ</fullName>
    </recommendedName>
</protein>
<keyword evidence="3" id="KW-1185">Reference proteome</keyword>
<dbReference type="AlphaFoldDB" id="A0A845C0Y2"/>
<dbReference type="PANTHER" id="PTHR38693">
    <property type="entry name" value="UBIQUINONE BIOSYNTHESIS PROTEIN UBIJ"/>
    <property type="match status" value="1"/>
</dbReference>
<dbReference type="GO" id="GO:0006744">
    <property type="term" value="P:ubiquinone biosynthetic process"/>
    <property type="evidence" value="ECO:0007669"/>
    <property type="project" value="UniProtKB-UniRule"/>
</dbReference>
<proteinExistence type="inferred from homology"/>
<comment type="subcellular location">
    <subcellularLocation>
        <location evidence="1">Cytoplasm</location>
    </subcellularLocation>
</comment>
<accession>A0A845C0Y2</accession>
<keyword evidence="1" id="KW-0831">Ubiquinone biosynthesis</keyword>
<gene>
    <name evidence="1" type="primary">ubiJ</name>
    <name evidence="2" type="ORF">GQF02_15480</name>
</gene>
<comment type="caution">
    <text evidence="2">The sequence shown here is derived from an EMBL/GenBank/DDBJ whole genome shotgun (WGS) entry which is preliminary data.</text>
</comment>
<dbReference type="EMBL" id="WSSB01000022">
    <property type="protein sequence ID" value="MXR38373.1"/>
    <property type="molecule type" value="Genomic_DNA"/>
</dbReference>
<sequence length="195" mass="20910">MQISLLAFNHLLGQHPQVRAELAAHAGRRVAIRLAPVTVSGVVTEEGYLAACQGEPEATVRLSHGVVLTAISGQPAGMGNVAFDGDGVLASSLAALLSRLHWDAEEDLSRIVGDSLAHRVGRTVRSALGVKGEIGGRLLESWIEHLRDEVPLLARRQDVAQFVAAVDTLRDDSERLQKRLARLEALAPTPNKKLS</sequence>
<comment type="pathway">
    <text evidence="1">Cofactor biosynthesis; ubiquinone biosynthesis.</text>
</comment>
<evidence type="ECO:0000313" key="3">
    <source>
        <dbReference type="Proteomes" id="UP000467214"/>
    </source>
</evidence>
<dbReference type="PANTHER" id="PTHR38693:SF1">
    <property type="entry name" value="UBIQUINONE BIOSYNTHESIS ACCESSORY FACTOR UBIJ"/>
    <property type="match status" value="1"/>
</dbReference>
<dbReference type="UniPathway" id="UPA00232"/>